<comment type="caution">
    <text evidence="2">The sequence shown here is derived from an EMBL/GenBank/DDBJ whole genome shotgun (WGS) entry which is preliminary data.</text>
</comment>
<organism evidence="2 3">
    <name type="scientific">Brassica cretica</name>
    <name type="common">Mustard</name>
    <dbReference type="NCBI Taxonomy" id="69181"/>
    <lineage>
        <taxon>Eukaryota</taxon>
        <taxon>Viridiplantae</taxon>
        <taxon>Streptophyta</taxon>
        <taxon>Embryophyta</taxon>
        <taxon>Tracheophyta</taxon>
        <taxon>Spermatophyta</taxon>
        <taxon>Magnoliopsida</taxon>
        <taxon>eudicotyledons</taxon>
        <taxon>Gunneridae</taxon>
        <taxon>Pentapetalae</taxon>
        <taxon>rosids</taxon>
        <taxon>malvids</taxon>
        <taxon>Brassicales</taxon>
        <taxon>Brassicaceae</taxon>
        <taxon>Brassiceae</taxon>
        <taxon>Brassica</taxon>
    </lineage>
</organism>
<feature type="signal peptide" evidence="1">
    <location>
        <begin position="1"/>
        <end position="21"/>
    </location>
</feature>
<proteinExistence type="predicted"/>
<protein>
    <recommendedName>
        <fullName evidence="4">Secreted protein</fullName>
    </recommendedName>
</protein>
<name>A0A8S9PN44_BRACR</name>
<sequence>MIVRFLRFVSLVQRLAGSGAAKSMELAELVVVQRSCDNPSHSLGPANQLVKTHPGGVLLKGEVLGSSYAKRTNNLPVDVEVFPPTVRG</sequence>
<evidence type="ECO:0000313" key="3">
    <source>
        <dbReference type="Proteomes" id="UP000712600"/>
    </source>
</evidence>
<accession>A0A8S9PN44</accession>
<evidence type="ECO:0008006" key="4">
    <source>
        <dbReference type="Google" id="ProtNLM"/>
    </source>
</evidence>
<evidence type="ECO:0000256" key="1">
    <source>
        <dbReference type="SAM" id="SignalP"/>
    </source>
</evidence>
<gene>
    <name evidence="2" type="ORF">F2Q69_00046225</name>
</gene>
<feature type="chain" id="PRO_5035848761" description="Secreted protein" evidence="1">
    <location>
        <begin position="22"/>
        <end position="88"/>
    </location>
</feature>
<evidence type="ECO:0000313" key="2">
    <source>
        <dbReference type="EMBL" id="KAF3525103.1"/>
    </source>
</evidence>
<keyword evidence="1" id="KW-0732">Signal</keyword>
<dbReference type="Proteomes" id="UP000712600">
    <property type="component" value="Unassembled WGS sequence"/>
</dbReference>
<reference evidence="2" key="1">
    <citation type="submission" date="2019-12" db="EMBL/GenBank/DDBJ databases">
        <title>Genome sequencing and annotation of Brassica cretica.</title>
        <authorList>
            <person name="Studholme D.J."/>
            <person name="Sarris P."/>
        </authorList>
    </citation>
    <scope>NUCLEOTIDE SEQUENCE</scope>
    <source>
        <strain evidence="2">PFS-109/04</strain>
        <tissue evidence="2">Leaf</tissue>
    </source>
</reference>
<dbReference type="EMBL" id="QGKX02001347">
    <property type="protein sequence ID" value="KAF3525103.1"/>
    <property type="molecule type" value="Genomic_DNA"/>
</dbReference>
<dbReference type="AlphaFoldDB" id="A0A8S9PN44"/>